<comment type="similarity">
    <text evidence="1 7">Belongs to the glycosyl hydrolase 43 family.</text>
</comment>
<evidence type="ECO:0000256" key="1">
    <source>
        <dbReference type="ARBA" id="ARBA00009865"/>
    </source>
</evidence>
<dbReference type="Pfam" id="PF04616">
    <property type="entry name" value="Glyco_hydro_43"/>
    <property type="match status" value="1"/>
</dbReference>
<evidence type="ECO:0000256" key="8">
    <source>
        <dbReference type="SAM" id="SignalP"/>
    </source>
</evidence>
<feature type="signal peptide" evidence="8">
    <location>
        <begin position="1"/>
        <end position="19"/>
    </location>
</feature>
<evidence type="ECO:0000256" key="7">
    <source>
        <dbReference type="RuleBase" id="RU361187"/>
    </source>
</evidence>
<sequence>MLVTSIPALLLSIAVTAAATSPENSTFTNPILPGFHPDPSCIFVPEWDDTFFCATSSFQAFPGIPIHASKDLQNWKLVGNVLNRPSQLPDLAKVDSATGGLWAPTLRYENGTFWVVTTLVFDNFAANDSSRWDNIIFKGEDPYDEASWSEAVHFDFNGYDTSPFWDTDGQAYMVGSHAYKVYPALQLAKINLETGETGDWKTLWSGTGGMAPEAPHIYRKDGIYYLLIAEGGTGEGHMVTIARSTESIWGPYDASPKNPFLTAANTTNFFQTVGHADLFQDAGDNWWAVALSTRQDPALPYHPMGRESVLTPVTWNQGEWPVFDAVEGLMGGWPRPDPADIKGDGPWISDGDEVDFAPSSSLPLHFTYWRYPRPGSFVVSPLDNPFTLQVKPSRENLTGYDGASAPKQGHSFLGRRQEHTLFTYSVDLDFSPSTVGEEAGVTVFLQQDRHIYMGLALLTLNELYLRIRGMSNSDLPSHQTPLPLAWIGETLHLEIKAFNWTHYSFSAGPANAISQLETLAYYPNSVVSSGFTVGTFLGVYATSNGGNGSTPGYFSNWSYIPQGQFLN</sequence>
<feature type="domain" description="Beta-xylosidase C-terminal Concanavalin A-like" evidence="9">
    <location>
        <begin position="355"/>
        <end position="559"/>
    </location>
</feature>
<feature type="active site" description="Proton acceptor" evidence="5">
    <location>
        <position position="38"/>
    </location>
</feature>
<keyword evidence="3 7" id="KW-0378">Hydrolase</keyword>
<keyword evidence="4 7" id="KW-0326">Glycosidase</keyword>
<dbReference type="GO" id="GO:0004553">
    <property type="term" value="F:hydrolase activity, hydrolyzing O-glycosyl compounds"/>
    <property type="evidence" value="ECO:0007669"/>
    <property type="project" value="InterPro"/>
</dbReference>
<feature type="chain" id="PRO_5013177156" description="Beta-xylosidase C-terminal Concanavalin A-like domain-containing protein" evidence="8">
    <location>
        <begin position="20"/>
        <end position="567"/>
    </location>
</feature>
<feature type="active site" description="Proton donor" evidence="5">
    <location>
        <position position="213"/>
    </location>
</feature>
<evidence type="ECO:0000313" key="10">
    <source>
        <dbReference type="EMBL" id="OJJ05980.1"/>
    </source>
</evidence>
<dbReference type="OrthoDB" id="408373at2759"/>
<dbReference type="AlphaFoldDB" id="A0A1L9PWQ8"/>
<name>A0A1L9PWQ8_ASPVE</name>
<organism evidence="10 11">
    <name type="scientific">Aspergillus versicolor CBS 583.65</name>
    <dbReference type="NCBI Taxonomy" id="1036611"/>
    <lineage>
        <taxon>Eukaryota</taxon>
        <taxon>Fungi</taxon>
        <taxon>Dikarya</taxon>
        <taxon>Ascomycota</taxon>
        <taxon>Pezizomycotina</taxon>
        <taxon>Eurotiomycetes</taxon>
        <taxon>Eurotiomycetidae</taxon>
        <taxon>Eurotiales</taxon>
        <taxon>Aspergillaceae</taxon>
        <taxon>Aspergillus</taxon>
        <taxon>Aspergillus subgen. Nidulantes</taxon>
    </lineage>
</organism>
<reference evidence="11" key="1">
    <citation type="journal article" date="2017" name="Genome Biol.">
        <title>Comparative genomics reveals high biological diversity and specific adaptations in the industrially and medically important fungal genus Aspergillus.</title>
        <authorList>
            <person name="de Vries R.P."/>
            <person name="Riley R."/>
            <person name="Wiebenga A."/>
            <person name="Aguilar-Osorio G."/>
            <person name="Amillis S."/>
            <person name="Uchima C.A."/>
            <person name="Anderluh G."/>
            <person name="Asadollahi M."/>
            <person name="Askin M."/>
            <person name="Barry K."/>
            <person name="Battaglia E."/>
            <person name="Bayram O."/>
            <person name="Benocci T."/>
            <person name="Braus-Stromeyer S.A."/>
            <person name="Caldana C."/>
            <person name="Canovas D."/>
            <person name="Cerqueira G.C."/>
            <person name="Chen F."/>
            <person name="Chen W."/>
            <person name="Choi C."/>
            <person name="Clum A."/>
            <person name="Dos Santos R.A."/>
            <person name="Damasio A.R."/>
            <person name="Diallinas G."/>
            <person name="Emri T."/>
            <person name="Fekete E."/>
            <person name="Flipphi M."/>
            <person name="Freyberg S."/>
            <person name="Gallo A."/>
            <person name="Gournas C."/>
            <person name="Habgood R."/>
            <person name="Hainaut M."/>
            <person name="Harispe M.L."/>
            <person name="Henrissat B."/>
            <person name="Hilden K.S."/>
            <person name="Hope R."/>
            <person name="Hossain A."/>
            <person name="Karabika E."/>
            <person name="Karaffa L."/>
            <person name="Karanyi Z."/>
            <person name="Krasevec N."/>
            <person name="Kuo A."/>
            <person name="Kusch H."/>
            <person name="LaButti K."/>
            <person name="Lagendijk E.L."/>
            <person name="Lapidus A."/>
            <person name="Levasseur A."/>
            <person name="Lindquist E."/>
            <person name="Lipzen A."/>
            <person name="Logrieco A.F."/>
            <person name="MacCabe A."/>
            <person name="Maekelae M.R."/>
            <person name="Malavazi I."/>
            <person name="Melin P."/>
            <person name="Meyer V."/>
            <person name="Mielnichuk N."/>
            <person name="Miskei M."/>
            <person name="Molnar A.P."/>
            <person name="Mule G."/>
            <person name="Ngan C.Y."/>
            <person name="Orejas M."/>
            <person name="Orosz E."/>
            <person name="Ouedraogo J.P."/>
            <person name="Overkamp K.M."/>
            <person name="Park H.-S."/>
            <person name="Perrone G."/>
            <person name="Piumi F."/>
            <person name="Punt P.J."/>
            <person name="Ram A.F."/>
            <person name="Ramon A."/>
            <person name="Rauscher S."/>
            <person name="Record E."/>
            <person name="Riano-Pachon D.M."/>
            <person name="Robert V."/>
            <person name="Roehrig J."/>
            <person name="Ruller R."/>
            <person name="Salamov A."/>
            <person name="Salih N.S."/>
            <person name="Samson R.A."/>
            <person name="Sandor E."/>
            <person name="Sanguinetti M."/>
            <person name="Schuetze T."/>
            <person name="Sepcic K."/>
            <person name="Shelest E."/>
            <person name="Sherlock G."/>
            <person name="Sophianopoulou V."/>
            <person name="Squina F.M."/>
            <person name="Sun H."/>
            <person name="Susca A."/>
            <person name="Todd R.B."/>
            <person name="Tsang A."/>
            <person name="Unkles S.E."/>
            <person name="van de Wiele N."/>
            <person name="van Rossen-Uffink D."/>
            <person name="Oliveira J.V."/>
            <person name="Vesth T.C."/>
            <person name="Visser J."/>
            <person name="Yu J.-H."/>
            <person name="Zhou M."/>
            <person name="Andersen M.R."/>
            <person name="Archer D.B."/>
            <person name="Baker S.E."/>
            <person name="Benoit I."/>
            <person name="Brakhage A.A."/>
            <person name="Braus G.H."/>
            <person name="Fischer R."/>
            <person name="Frisvad J.C."/>
            <person name="Goldman G.H."/>
            <person name="Houbraken J."/>
            <person name="Oakley B."/>
            <person name="Pocsi I."/>
            <person name="Scazzocchio C."/>
            <person name="Seiboth B."/>
            <person name="vanKuyk P.A."/>
            <person name="Wortman J."/>
            <person name="Dyer P.S."/>
            <person name="Grigoriev I.V."/>
        </authorList>
    </citation>
    <scope>NUCLEOTIDE SEQUENCE [LARGE SCALE GENOMIC DNA]</scope>
    <source>
        <strain evidence="11">CBS 583.65</strain>
    </source>
</reference>
<dbReference type="Pfam" id="PF17851">
    <property type="entry name" value="GH43_C2"/>
    <property type="match status" value="1"/>
</dbReference>
<dbReference type="InterPro" id="IPR013320">
    <property type="entry name" value="ConA-like_dom_sf"/>
</dbReference>
<evidence type="ECO:0000256" key="6">
    <source>
        <dbReference type="PIRSR" id="PIRSR606710-2"/>
    </source>
</evidence>
<dbReference type="VEuPathDB" id="FungiDB:ASPVEDRAFT_199514"/>
<evidence type="ECO:0000313" key="11">
    <source>
        <dbReference type="Proteomes" id="UP000184073"/>
    </source>
</evidence>
<dbReference type="STRING" id="1036611.A0A1L9PWQ8"/>
<evidence type="ECO:0000256" key="2">
    <source>
        <dbReference type="ARBA" id="ARBA00022729"/>
    </source>
</evidence>
<dbReference type="CDD" id="cd18833">
    <property type="entry name" value="GH43_PcXyl-like"/>
    <property type="match status" value="1"/>
</dbReference>
<protein>
    <recommendedName>
        <fullName evidence="9">Beta-xylosidase C-terminal Concanavalin A-like domain-containing protein</fullName>
    </recommendedName>
</protein>
<dbReference type="InterPro" id="IPR023296">
    <property type="entry name" value="Glyco_hydro_beta-prop_sf"/>
</dbReference>
<dbReference type="InterPro" id="IPR006710">
    <property type="entry name" value="Glyco_hydro_43"/>
</dbReference>
<evidence type="ECO:0000256" key="5">
    <source>
        <dbReference type="PIRSR" id="PIRSR606710-1"/>
    </source>
</evidence>
<dbReference type="EMBL" id="KV878134">
    <property type="protein sequence ID" value="OJJ05980.1"/>
    <property type="molecule type" value="Genomic_DNA"/>
</dbReference>
<evidence type="ECO:0000256" key="4">
    <source>
        <dbReference type="ARBA" id="ARBA00023295"/>
    </source>
</evidence>
<proteinExistence type="inferred from homology"/>
<evidence type="ECO:0000256" key="3">
    <source>
        <dbReference type="ARBA" id="ARBA00022801"/>
    </source>
</evidence>
<dbReference type="RefSeq" id="XP_040671742.1">
    <property type="nucleotide sequence ID" value="XM_040809288.1"/>
</dbReference>
<evidence type="ECO:0000259" key="9">
    <source>
        <dbReference type="Pfam" id="PF17851"/>
    </source>
</evidence>
<dbReference type="PANTHER" id="PTHR42812:SF17">
    <property type="entry name" value="BETA-XYLOSIDASE C-TERMINAL CONCANAVALIN A-LIKE DOMAIN-CONTAINING PROTEIN-RELATED"/>
    <property type="match status" value="1"/>
</dbReference>
<dbReference type="Gene3D" id="2.115.10.20">
    <property type="entry name" value="Glycosyl hydrolase domain, family 43"/>
    <property type="match status" value="1"/>
</dbReference>
<dbReference type="InterPro" id="IPR051795">
    <property type="entry name" value="Glycosyl_Hydrlase_43"/>
</dbReference>
<dbReference type="GeneID" id="63724799"/>
<keyword evidence="2 8" id="KW-0732">Signal</keyword>
<dbReference type="SUPFAM" id="SSF75005">
    <property type="entry name" value="Arabinanase/levansucrase/invertase"/>
    <property type="match status" value="1"/>
</dbReference>
<dbReference type="GO" id="GO:0005975">
    <property type="term" value="P:carbohydrate metabolic process"/>
    <property type="evidence" value="ECO:0007669"/>
    <property type="project" value="InterPro"/>
</dbReference>
<feature type="site" description="Important for catalytic activity, responsible for pKa modulation of the active site Glu and correct orientation of both the proton donor and substrate" evidence="6">
    <location>
        <position position="160"/>
    </location>
</feature>
<dbReference type="InterPro" id="IPR041542">
    <property type="entry name" value="GH43_C2"/>
</dbReference>
<dbReference type="Gene3D" id="2.60.120.200">
    <property type="match status" value="1"/>
</dbReference>
<keyword evidence="11" id="KW-1185">Reference proteome</keyword>
<dbReference type="Proteomes" id="UP000184073">
    <property type="component" value="Unassembled WGS sequence"/>
</dbReference>
<gene>
    <name evidence="10" type="ORF">ASPVEDRAFT_199514</name>
</gene>
<dbReference type="SUPFAM" id="SSF49899">
    <property type="entry name" value="Concanavalin A-like lectins/glucanases"/>
    <property type="match status" value="1"/>
</dbReference>
<dbReference type="PANTHER" id="PTHR42812">
    <property type="entry name" value="BETA-XYLOSIDASE"/>
    <property type="match status" value="1"/>
</dbReference>
<accession>A0A1L9PWQ8</accession>